<proteinExistence type="predicted"/>
<evidence type="ECO:0000313" key="1">
    <source>
        <dbReference type="EMBL" id="SSG06050.1"/>
    </source>
</evidence>
<reference evidence="1 2" key="1">
    <citation type="submission" date="2018-07" db="EMBL/GenBank/DDBJ databases">
        <authorList>
            <consortium name="Pathogen Informatics"/>
        </authorList>
    </citation>
    <scope>NUCLEOTIDE SEQUENCE [LARGE SCALE GENOMIC DNA]</scope>
    <source>
        <strain evidence="1 2">4300STDY6636950</strain>
    </source>
</reference>
<gene>
    <name evidence="1" type="ORF">SAMEA23995918_04754</name>
</gene>
<name>A0ABD7N894_9ENTR</name>
<evidence type="ECO:0000313" key="2">
    <source>
        <dbReference type="Proteomes" id="UP000252079"/>
    </source>
</evidence>
<accession>A0ABD7N894</accession>
<dbReference type="Proteomes" id="UP000252079">
    <property type="component" value="Unassembled WGS sequence"/>
</dbReference>
<protein>
    <submittedName>
        <fullName evidence="1">Phage T7 tail fibre protein</fullName>
    </submittedName>
</protein>
<sequence length="777" mass="84527">MSVPNQTPYNIYTANGLSTVFAYEFYLISASDIQVTINGSEVSSGYTVSGVGNTRGGEVTFLTAPANGATVIFERVTPTYRLTDYQDNGDLLADTVNKDFDRLWMAIQRAFIYLGVALTRPLFGGGPFNANGYRIANLADPINNQDAVTKGYADNLYQGAISHSDNNFKRTLRVPESEVVMLPGISGRRKKILAFNDTGNPIAVLPESGSAADVLIQLASSELSGGTLVQLKEQINVQDALSPMLYSGRVVRLSVFYARGLRDDAAFAAAFAASKNEDGYNCRVIINDTPYVVEITDTIYKFQTSESTRYNLRNYGGYNCGVEGEFRFHGTAKLLFIWAYRPYVNMVIHGGEGVPGVNHFIPEESACAVQFEKVIVGAEVHIDTYQYNGYALATFGKLHLDPAQRSEGIKGLYPSSVNAYQSAGAVYLAGTNGFGEFSSIWELDCTDGSVVDSAYDIVIHKYEGSDLFVNNANSLRFGFLLLGVANAKIFNSQGVYIGHHLGVAGASPTVKQTEDLYCMDIVNSWVRFGQSRLYGANCGFRIGSASNVVFDSLEGHHINQAIAITNHNSYSGPSNSPTVDVHVKQINIVNGNGQFAFSSKHCIHVDDGMLANLTVEDGRIQWNVNGRTSEYAYAIYGGSLSTSHIKIDNVRLLGNYDAEPVYMPNYDCIVKMHTPDTEVNVGGTRTTGSGRRLRVNWGMSTTETEYTSKPNKRVYIVAKINDPAGNFIARVDAKPAFYAAGVAGTFSGNFGVSKGQKAYYSMLSSAIVDSYAELELG</sequence>
<organism evidence="1 2">
    <name type="scientific">Klebsiella quasipneumoniae</name>
    <dbReference type="NCBI Taxonomy" id="1463165"/>
    <lineage>
        <taxon>Bacteria</taxon>
        <taxon>Pseudomonadati</taxon>
        <taxon>Pseudomonadota</taxon>
        <taxon>Gammaproteobacteria</taxon>
        <taxon>Enterobacterales</taxon>
        <taxon>Enterobacteriaceae</taxon>
        <taxon>Klebsiella/Raoultella group</taxon>
        <taxon>Klebsiella</taxon>
        <taxon>Klebsiella pneumoniae complex</taxon>
    </lineage>
</organism>
<comment type="caution">
    <text evidence="1">The sequence shown here is derived from an EMBL/GenBank/DDBJ whole genome shotgun (WGS) entry which is preliminary data.</text>
</comment>
<dbReference type="AlphaFoldDB" id="A0ABD7N894"/>
<dbReference type="EMBL" id="UFBM01000050">
    <property type="protein sequence ID" value="SSG06050.1"/>
    <property type="molecule type" value="Genomic_DNA"/>
</dbReference>
<dbReference type="RefSeq" id="WP_114260799.1">
    <property type="nucleotide sequence ID" value="NZ_UFBM01000050.1"/>
</dbReference>